<feature type="DNA-binding region" description="H-T-H motif" evidence="4">
    <location>
        <begin position="32"/>
        <end position="51"/>
    </location>
</feature>
<dbReference type="SUPFAM" id="SSF48498">
    <property type="entry name" value="Tetracyclin repressor-like, C-terminal domain"/>
    <property type="match status" value="1"/>
</dbReference>
<evidence type="ECO:0000256" key="4">
    <source>
        <dbReference type="PROSITE-ProRule" id="PRU00335"/>
    </source>
</evidence>
<keyword evidence="2 4" id="KW-0238">DNA-binding</keyword>
<dbReference type="STRING" id="53378.BRW65_17905"/>
<dbReference type="Pfam" id="PF00440">
    <property type="entry name" value="TetR_N"/>
    <property type="match status" value="1"/>
</dbReference>
<dbReference type="AlphaFoldDB" id="A0A1Q4HS39"/>
<dbReference type="GO" id="GO:0003677">
    <property type="term" value="F:DNA binding"/>
    <property type="evidence" value="ECO:0007669"/>
    <property type="project" value="UniProtKB-UniRule"/>
</dbReference>
<dbReference type="EMBL" id="MPNT01000016">
    <property type="protein sequence ID" value="OJZ71971.1"/>
    <property type="molecule type" value="Genomic_DNA"/>
</dbReference>
<name>A0A1Q4HS39_9MYCO</name>
<dbReference type="InterPro" id="IPR001647">
    <property type="entry name" value="HTH_TetR"/>
</dbReference>
<dbReference type="Gene3D" id="1.10.10.60">
    <property type="entry name" value="Homeodomain-like"/>
    <property type="match status" value="1"/>
</dbReference>
<dbReference type="SUPFAM" id="SSF46689">
    <property type="entry name" value="Homeodomain-like"/>
    <property type="match status" value="1"/>
</dbReference>
<dbReference type="RefSeq" id="WP_073876969.1">
    <property type="nucleotide sequence ID" value="NZ_MPNT01000016.1"/>
</dbReference>
<dbReference type="PANTHER" id="PTHR47506">
    <property type="entry name" value="TRANSCRIPTIONAL REGULATORY PROTEIN"/>
    <property type="match status" value="1"/>
</dbReference>
<evidence type="ECO:0000313" key="7">
    <source>
        <dbReference type="Proteomes" id="UP000186438"/>
    </source>
</evidence>
<evidence type="ECO:0000256" key="1">
    <source>
        <dbReference type="ARBA" id="ARBA00023015"/>
    </source>
</evidence>
<evidence type="ECO:0000313" key="6">
    <source>
        <dbReference type="EMBL" id="OJZ71971.1"/>
    </source>
</evidence>
<keyword evidence="7" id="KW-1185">Reference proteome</keyword>
<feature type="domain" description="HTH tetR-type" evidence="5">
    <location>
        <begin position="9"/>
        <end position="69"/>
    </location>
</feature>
<dbReference type="PANTHER" id="PTHR47506:SF7">
    <property type="entry name" value="TRANSCRIPTIONAL REGULATORY PROTEIN"/>
    <property type="match status" value="1"/>
</dbReference>
<proteinExistence type="predicted"/>
<evidence type="ECO:0000259" key="5">
    <source>
        <dbReference type="PROSITE" id="PS50977"/>
    </source>
</evidence>
<keyword evidence="3" id="KW-0804">Transcription</keyword>
<dbReference type="Proteomes" id="UP000186438">
    <property type="component" value="Unassembled WGS sequence"/>
</dbReference>
<organism evidence="6 7">
    <name type="scientific">Mycobacterium paraffinicum</name>
    <dbReference type="NCBI Taxonomy" id="53378"/>
    <lineage>
        <taxon>Bacteria</taxon>
        <taxon>Bacillati</taxon>
        <taxon>Actinomycetota</taxon>
        <taxon>Actinomycetes</taxon>
        <taxon>Mycobacteriales</taxon>
        <taxon>Mycobacteriaceae</taxon>
        <taxon>Mycobacterium</taxon>
    </lineage>
</organism>
<evidence type="ECO:0000256" key="3">
    <source>
        <dbReference type="ARBA" id="ARBA00023163"/>
    </source>
</evidence>
<dbReference type="InterPro" id="IPR036271">
    <property type="entry name" value="Tet_transcr_reg_TetR-rel_C_sf"/>
</dbReference>
<dbReference type="OrthoDB" id="9798857at2"/>
<dbReference type="PROSITE" id="PS50977">
    <property type="entry name" value="HTH_TETR_2"/>
    <property type="match status" value="1"/>
</dbReference>
<evidence type="ECO:0000256" key="2">
    <source>
        <dbReference type="ARBA" id="ARBA00023125"/>
    </source>
</evidence>
<comment type="caution">
    <text evidence="6">The sequence shown here is derived from an EMBL/GenBank/DDBJ whole genome shotgun (WGS) entry which is preliminary data.</text>
</comment>
<keyword evidence="1" id="KW-0805">Transcription regulation</keyword>
<reference evidence="6 7" key="1">
    <citation type="submission" date="2016-11" db="EMBL/GenBank/DDBJ databases">
        <title>Genome sequences of unsequenced Mycobacteria.</title>
        <authorList>
            <person name="Greninger A.L."/>
            <person name="Fang F."/>
            <person name="Jerome K.R."/>
        </authorList>
    </citation>
    <scope>NUCLEOTIDE SEQUENCE [LARGE SCALE GENOMIC DNA]</scope>
    <source>
        <strain evidence="6 7">M11</strain>
    </source>
</reference>
<gene>
    <name evidence="6" type="ORF">BRW65_17905</name>
</gene>
<protein>
    <recommendedName>
        <fullName evidence="5">HTH tetR-type domain-containing protein</fullName>
    </recommendedName>
</protein>
<dbReference type="InterPro" id="IPR009057">
    <property type="entry name" value="Homeodomain-like_sf"/>
</dbReference>
<dbReference type="Gene3D" id="1.10.357.10">
    <property type="entry name" value="Tetracycline Repressor, domain 2"/>
    <property type="match status" value="1"/>
</dbReference>
<accession>A0A1Q4HS39</accession>
<sequence>MRYPADQKVKARAALLRAGMRSMKVAGFNGIGVDGLAAAADVTSGAFYSNFPNKEAMLEAIIAAAVGEPFVSDTESGSKAERRSKLKSFLADYLSAYHVENPGDGCVMPTLSADVARAGVSTREAYERKISALAGRVADVLDGADRERRAWSVVALMVGAVSISRAMADPATQAAVLDAVSETADRLISPGKRRT</sequence>